<evidence type="ECO:0000313" key="2">
    <source>
        <dbReference type="Proteomes" id="UP001196413"/>
    </source>
</evidence>
<comment type="caution">
    <text evidence="1">The sequence shown here is derived from an EMBL/GenBank/DDBJ whole genome shotgun (WGS) entry which is preliminary data.</text>
</comment>
<dbReference type="EMBL" id="JAHQIW010000428">
    <property type="protein sequence ID" value="KAJ1348096.1"/>
    <property type="molecule type" value="Genomic_DNA"/>
</dbReference>
<sequence>MGQLFLFIILPRKPGQQSLIKRICGCCGPSDKDIDLEAPTKEIMSEMDGIEQEPEEHFTRAFRWSKKMMAKVNTVAEELEHVIGMASIHHQEHSNFMYSETISDEDTASEKTIEGTFDMDMGKNPQTVFKKVDLILNPETLARRLASTRRLPSNAQVAPIRRTVSSPVLKN</sequence>
<organism evidence="1 2">
    <name type="scientific">Parelaphostrongylus tenuis</name>
    <name type="common">Meningeal worm</name>
    <dbReference type="NCBI Taxonomy" id="148309"/>
    <lineage>
        <taxon>Eukaryota</taxon>
        <taxon>Metazoa</taxon>
        <taxon>Ecdysozoa</taxon>
        <taxon>Nematoda</taxon>
        <taxon>Chromadorea</taxon>
        <taxon>Rhabditida</taxon>
        <taxon>Rhabditina</taxon>
        <taxon>Rhabditomorpha</taxon>
        <taxon>Strongyloidea</taxon>
        <taxon>Metastrongylidae</taxon>
        <taxon>Parelaphostrongylus</taxon>
    </lineage>
</organism>
<proteinExistence type="predicted"/>
<gene>
    <name evidence="1" type="ORF">KIN20_003323</name>
</gene>
<name>A0AAD5MFG2_PARTN</name>
<dbReference type="AlphaFoldDB" id="A0AAD5MFG2"/>
<accession>A0AAD5MFG2</accession>
<reference evidence="1" key="1">
    <citation type="submission" date="2021-06" db="EMBL/GenBank/DDBJ databases">
        <title>Parelaphostrongylus tenuis whole genome reference sequence.</title>
        <authorList>
            <person name="Garwood T.J."/>
            <person name="Larsen P.A."/>
            <person name="Fountain-Jones N.M."/>
            <person name="Garbe J.R."/>
            <person name="Macchietto M.G."/>
            <person name="Kania S.A."/>
            <person name="Gerhold R.W."/>
            <person name="Richards J.E."/>
            <person name="Wolf T.M."/>
        </authorList>
    </citation>
    <scope>NUCLEOTIDE SEQUENCE</scope>
    <source>
        <strain evidence="1">MNPRO001-30</strain>
        <tissue evidence="1">Meninges</tissue>
    </source>
</reference>
<protein>
    <submittedName>
        <fullName evidence="1">Uncharacterized protein</fullName>
    </submittedName>
</protein>
<dbReference type="Proteomes" id="UP001196413">
    <property type="component" value="Unassembled WGS sequence"/>
</dbReference>
<keyword evidence="2" id="KW-1185">Reference proteome</keyword>
<evidence type="ECO:0000313" key="1">
    <source>
        <dbReference type="EMBL" id="KAJ1348096.1"/>
    </source>
</evidence>